<feature type="chain" id="PRO_5022980066" description="Lipoprotein" evidence="1">
    <location>
        <begin position="19"/>
        <end position="117"/>
    </location>
</feature>
<dbReference type="Proteomes" id="UP000321291">
    <property type="component" value="Chromosome"/>
</dbReference>
<dbReference type="AlphaFoldDB" id="A0A5B8VQI9"/>
<gene>
    <name evidence="2" type="ORF">FSB73_16050</name>
</gene>
<protein>
    <recommendedName>
        <fullName evidence="4">Lipoprotein</fullName>
    </recommendedName>
</protein>
<reference evidence="2 3" key="1">
    <citation type="journal article" date="2017" name="Int. J. Syst. Evol. Microbiol.">
        <title>Arachidicoccus ginsenosidivorans sp. nov., with ginsenoside-converting activity isolated from ginseng cultivating soil.</title>
        <authorList>
            <person name="Siddiqi M.Z."/>
            <person name="Aslam Z."/>
            <person name="Im W.T."/>
        </authorList>
    </citation>
    <scope>NUCLEOTIDE SEQUENCE [LARGE SCALE GENOMIC DNA]</scope>
    <source>
        <strain evidence="2 3">Gsoil 809</strain>
    </source>
</reference>
<dbReference type="EMBL" id="CP042434">
    <property type="protein sequence ID" value="QEC72966.1"/>
    <property type="molecule type" value="Genomic_DNA"/>
</dbReference>
<evidence type="ECO:0008006" key="4">
    <source>
        <dbReference type="Google" id="ProtNLM"/>
    </source>
</evidence>
<dbReference type="KEGG" id="agi:FSB73_16050"/>
<feature type="signal peptide" evidence="1">
    <location>
        <begin position="1"/>
        <end position="18"/>
    </location>
</feature>
<proteinExistence type="predicted"/>
<evidence type="ECO:0000313" key="2">
    <source>
        <dbReference type="EMBL" id="QEC72966.1"/>
    </source>
</evidence>
<accession>A0A5B8VQI9</accession>
<sequence>MKKIIKLFVVMAAFSSCTGIMITRNVNPSGSVIIGPNQQTRRKVVIKNKSKNQITASTFKNGKESSKIILPAKRKRSIYLENDSKIEVNNNQQVPAKIKITVPGLPVVNISSGKGGK</sequence>
<evidence type="ECO:0000256" key="1">
    <source>
        <dbReference type="SAM" id="SignalP"/>
    </source>
</evidence>
<keyword evidence="3" id="KW-1185">Reference proteome</keyword>
<organism evidence="2 3">
    <name type="scientific">Arachidicoccus ginsenosidivorans</name>
    <dbReference type="NCBI Taxonomy" id="496057"/>
    <lineage>
        <taxon>Bacteria</taxon>
        <taxon>Pseudomonadati</taxon>
        <taxon>Bacteroidota</taxon>
        <taxon>Chitinophagia</taxon>
        <taxon>Chitinophagales</taxon>
        <taxon>Chitinophagaceae</taxon>
        <taxon>Arachidicoccus</taxon>
    </lineage>
</organism>
<dbReference type="PROSITE" id="PS51257">
    <property type="entry name" value="PROKAR_LIPOPROTEIN"/>
    <property type="match status" value="1"/>
</dbReference>
<keyword evidence="1" id="KW-0732">Signal</keyword>
<evidence type="ECO:0000313" key="3">
    <source>
        <dbReference type="Proteomes" id="UP000321291"/>
    </source>
</evidence>
<dbReference type="RefSeq" id="WP_146784421.1">
    <property type="nucleotide sequence ID" value="NZ_CP042434.1"/>
</dbReference>
<name>A0A5B8VQI9_9BACT</name>